<dbReference type="Proteomes" id="UP000232693">
    <property type="component" value="Chromosome"/>
</dbReference>
<dbReference type="Pfam" id="PF03692">
    <property type="entry name" value="CxxCxxCC"/>
    <property type="match status" value="1"/>
</dbReference>
<protein>
    <submittedName>
        <fullName evidence="1">YkgJ family cysteine cluster protein</fullName>
    </submittedName>
</protein>
<gene>
    <name evidence="1" type="ORF">CW740_10400</name>
</gene>
<dbReference type="KEGG" id="kpd:CW740_10400"/>
<keyword evidence="2" id="KW-1185">Reference proteome</keyword>
<reference evidence="1 2" key="1">
    <citation type="submission" date="2017-12" db="EMBL/GenBank/DDBJ databases">
        <title>Kangiella profundi FT102 completed genome.</title>
        <authorList>
            <person name="Xu J."/>
            <person name="Wang J."/>
            <person name="Lu Y."/>
        </authorList>
    </citation>
    <scope>NUCLEOTIDE SEQUENCE [LARGE SCALE GENOMIC DNA]</scope>
    <source>
        <strain evidence="1 2">FT102</strain>
    </source>
</reference>
<sequence>MSTNPNPNPNPNPCVICGACCATYRVSFYWGETTLAPYGQVPAELTEKISPQRVCMSGTQGTEPRCVALKGTVGQDATCSIYNDRPSPCRDFDINFDGVNPGCDRARARYGLVPIHVVQIEPENADIEIVA</sequence>
<dbReference type="EMBL" id="CP025120">
    <property type="protein sequence ID" value="AUD79630.1"/>
    <property type="molecule type" value="Genomic_DNA"/>
</dbReference>
<evidence type="ECO:0000313" key="1">
    <source>
        <dbReference type="EMBL" id="AUD79630.1"/>
    </source>
</evidence>
<name>A0A2K9AA79_9GAMM</name>
<dbReference type="AlphaFoldDB" id="A0A2K9AA79"/>
<organism evidence="1 2">
    <name type="scientific">Kangiella profundi</name>
    <dbReference type="NCBI Taxonomy" id="1561924"/>
    <lineage>
        <taxon>Bacteria</taxon>
        <taxon>Pseudomonadati</taxon>
        <taxon>Pseudomonadota</taxon>
        <taxon>Gammaproteobacteria</taxon>
        <taxon>Kangiellales</taxon>
        <taxon>Kangiellaceae</taxon>
        <taxon>Kangiella</taxon>
    </lineage>
</organism>
<dbReference type="OrthoDB" id="71604at2"/>
<dbReference type="RefSeq" id="WP_106647432.1">
    <property type="nucleotide sequence ID" value="NZ_BMGO01000001.1"/>
</dbReference>
<accession>A0A2K9AA79</accession>
<evidence type="ECO:0000313" key="2">
    <source>
        <dbReference type="Proteomes" id="UP000232693"/>
    </source>
</evidence>
<proteinExistence type="predicted"/>
<dbReference type="InterPro" id="IPR005358">
    <property type="entry name" value="Puta_zinc/iron-chelating_dom"/>
</dbReference>